<dbReference type="InterPro" id="IPR040256">
    <property type="entry name" value="At4g02000-like"/>
</dbReference>
<reference evidence="3" key="2">
    <citation type="journal article" date="2023" name="Plants (Basel)">
        <title>Annotation of the Turnera subulata (Passifloraceae) Draft Genome Reveals the S-Locus Evolved after the Divergence of Turneroideae from Passifloroideae in a Stepwise Manner.</title>
        <authorList>
            <person name="Henning P.M."/>
            <person name="Roalson E.H."/>
            <person name="Mir W."/>
            <person name="McCubbin A.G."/>
            <person name="Shore J.S."/>
        </authorList>
    </citation>
    <scope>NUCLEOTIDE SEQUENCE</scope>
    <source>
        <strain evidence="3">F60SS</strain>
    </source>
</reference>
<dbReference type="AlphaFoldDB" id="A0A9Q0F6D6"/>
<evidence type="ECO:0000259" key="2">
    <source>
        <dbReference type="Pfam" id="PF14111"/>
    </source>
</evidence>
<feature type="region of interest" description="Disordered" evidence="1">
    <location>
        <begin position="1"/>
        <end position="20"/>
    </location>
</feature>
<dbReference type="InterPro" id="IPR025558">
    <property type="entry name" value="DUF4283"/>
</dbReference>
<evidence type="ECO:0000313" key="4">
    <source>
        <dbReference type="Proteomes" id="UP001141552"/>
    </source>
</evidence>
<evidence type="ECO:0000256" key="1">
    <source>
        <dbReference type="SAM" id="MobiDB-lite"/>
    </source>
</evidence>
<gene>
    <name evidence="3" type="ORF">Tsubulata_015905</name>
</gene>
<dbReference type="EMBL" id="JAKUCV010006808">
    <property type="protein sequence ID" value="KAJ4825769.1"/>
    <property type="molecule type" value="Genomic_DNA"/>
</dbReference>
<comment type="caution">
    <text evidence="3">The sequence shown here is derived from an EMBL/GenBank/DDBJ whole genome shotgun (WGS) entry which is preliminary data.</text>
</comment>
<sequence>MAPLVVSHSPSVMDSSGFTRERSSQVLDLSRLDGLLHASSHVQKTLKGKNVSSSVIVPLSVPEISVAAPDHLQARVPETKPIELGVSVTKQNDLGVSATVKTQVLSSSGTSSNASSWTNIVQNKVVQPLEFVEPIYAGNVIKIPSHLLNIGRKKYSLCLVGQFMGLAPKLGLIQAMAMKLWGRQGPVSVMNYTEGLNLIQFSDEPSLSRALHGGPWHIGGIPFLLRKWEAGNQSVDFSTSLIPVWVQLRRVPFELLTTDGLSYLTSAIGKPSHMNQDCSKLMSSDRVNACVEVDYSKPLLDQLDVEFDGCTRTIDVSYSWKPQFCDICRQWGHHSIACSLKKTSIQWVPKPKPVVSQSVAEVPAAVNKPTCMTSNHPQVAIPSLVASDPLPVNTDRFDVEVPAAANKATCMTVSQSQVSILSDADCSAVSVDSGNPPVADLEALMTSNVSNSVGVQLNSLLMLLM</sequence>
<protein>
    <recommendedName>
        <fullName evidence="2">DUF4283 domain-containing protein</fullName>
    </recommendedName>
</protein>
<keyword evidence="4" id="KW-1185">Reference proteome</keyword>
<feature type="domain" description="DUF4283" evidence="2">
    <location>
        <begin position="155"/>
        <end position="230"/>
    </location>
</feature>
<proteinExistence type="predicted"/>
<dbReference type="PANTHER" id="PTHR31286:SF180">
    <property type="entry name" value="OS10G0362600 PROTEIN"/>
    <property type="match status" value="1"/>
</dbReference>
<organism evidence="3 4">
    <name type="scientific">Turnera subulata</name>
    <dbReference type="NCBI Taxonomy" id="218843"/>
    <lineage>
        <taxon>Eukaryota</taxon>
        <taxon>Viridiplantae</taxon>
        <taxon>Streptophyta</taxon>
        <taxon>Embryophyta</taxon>
        <taxon>Tracheophyta</taxon>
        <taxon>Spermatophyta</taxon>
        <taxon>Magnoliopsida</taxon>
        <taxon>eudicotyledons</taxon>
        <taxon>Gunneridae</taxon>
        <taxon>Pentapetalae</taxon>
        <taxon>rosids</taxon>
        <taxon>fabids</taxon>
        <taxon>Malpighiales</taxon>
        <taxon>Passifloraceae</taxon>
        <taxon>Turnera</taxon>
    </lineage>
</organism>
<dbReference type="PANTHER" id="PTHR31286">
    <property type="entry name" value="GLYCINE-RICH CELL WALL STRUCTURAL PROTEIN 1.8-LIKE"/>
    <property type="match status" value="1"/>
</dbReference>
<reference evidence="3" key="1">
    <citation type="submission" date="2022-02" db="EMBL/GenBank/DDBJ databases">
        <authorList>
            <person name="Henning P.M."/>
            <person name="McCubbin A.G."/>
            <person name="Shore J.S."/>
        </authorList>
    </citation>
    <scope>NUCLEOTIDE SEQUENCE</scope>
    <source>
        <strain evidence="3">F60SS</strain>
        <tissue evidence="3">Leaves</tissue>
    </source>
</reference>
<name>A0A9Q0F6D6_9ROSI</name>
<feature type="compositionally biased region" description="Polar residues" evidence="1">
    <location>
        <begin position="8"/>
        <end position="18"/>
    </location>
</feature>
<dbReference type="Proteomes" id="UP001141552">
    <property type="component" value="Unassembled WGS sequence"/>
</dbReference>
<accession>A0A9Q0F6D6</accession>
<evidence type="ECO:0000313" key="3">
    <source>
        <dbReference type="EMBL" id="KAJ4825769.1"/>
    </source>
</evidence>
<dbReference type="OrthoDB" id="1751344at2759"/>
<dbReference type="Pfam" id="PF14111">
    <property type="entry name" value="DUF4283"/>
    <property type="match status" value="1"/>
</dbReference>